<accession>A0AA88D786</accession>
<dbReference type="Proteomes" id="UP001187192">
    <property type="component" value="Unassembled WGS sequence"/>
</dbReference>
<comment type="subcellular location">
    <subcellularLocation>
        <location evidence="1">Nucleus</location>
    </subcellularLocation>
</comment>
<keyword evidence="3" id="KW-0238">DNA-binding</keyword>
<evidence type="ECO:0000313" key="7">
    <source>
        <dbReference type="EMBL" id="GMN44217.1"/>
    </source>
</evidence>
<evidence type="ECO:0000256" key="2">
    <source>
        <dbReference type="ARBA" id="ARBA00023015"/>
    </source>
</evidence>
<dbReference type="PROSITE" id="PS50863">
    <property type="entry name" value="B3"/>
    <property type="match status" value="1"/>
</dbReference>
<evidence type="ECO:0000259" key="6">
    <source>
        <dbReference type="PROSITE" id="PS50863"/>
    </source>
</evidence>
<dbReference type="SUPFAM" id="SSF101936">
    <property type="entry name" value="DNA-binding pseudobarrel domain"/>
    <property type="match status" value="2"/>
</dbReference>
<gene>
    <name evidence="7" type="ORF">TIFTF001_013417</name>
</gene>
<evidence type="ECO:0000256" key="3">
    <source>
        <dbReference type="ARBA" id="ARBA00023125"/>
    </source>
</evidence>
<name>A0AA88D786_FICCA</name>
<dbReference type="CDD" id="cd10017">
    <property type="entry name" value="B3_DNA"/>
    <property type="match status" value="2"/>
</dbReference>
<keyword evidence="8" id="KW-1185">Reference proteome</keyword>
<proteinExistence type="predicted"/>
<dbReference type="GO" id="GO:0005634">
    <property type="term" value="C:nucleus"/>
    <property type="evidence" value="ECO:0007669"/>
    <property type="project" value="UniProtKB-SubCell"/>
</dbReference>
<sequence>MVPREWNPQNPYSPPPKQKPHFCVTIFQFPIPEHKLMIPTKSAMIFGKELYEVVTLTDPIGQAWQVGLKRDGEGIWLHDGLQEFLDYYSVHYFYNLHFRYDGDSAFGVCICDAFGSEIDYPCDGPSRDVKHEEEGTIGDYSVEIWDLEPPIPDHGLFVTHKTVTGDDEGVEILDVKPSIYHGSLPFRGEVEQRSPRKRRTFHSQQKVCWPTKRCRNAASVDSLPKTLNIEEQVDLGELVNGDTSERGKAEENKVHRPPTLLAEHGEDAEMYVPKSLFYAKSRLVISKETEEAVRAASMCKLENPSFMVILRPHNEKHVDLPAGFIKRHMSRCSEDIQLQVHNGRRKWPVRCYYRGIRDKNGSRTMKKMGKGWRQFSADNNLQVGDVCVFELTKKGNDIVLRVWIYRAADYVTPI</sequence>
<reference evidence="7" key="1">
    <citation type="submission" date="2023-07" db="EMBL/GenBank/DDBJ databases">
        <title>draft genome sequence of fig (Ficus carica).</title>
        <authorList>
            <person name="Takahashi T."/>
            <person name="Nishimura K."/>
        </authorList>
    </citation>
    <scope>NUCLEOTIDE SEQUENCE</scope>
</reference>
<dbReference type="PANTHER" id="PTHR31920:SF37">
    <property type="entry name" value="B3 DOMAIN-CONTAINING TRANSCRIPTION FACTOR VRN1"/>
    <property type="match status" value="1"/>
</dbReference>
<dbReference type="InterPro" id="IPR015300">
    <property type="entry name" value="DNA-bd_pseudobarrel_sf"/>
</dbReference>
<dbReference type="SMART" id="SM01019">
    <property type="entry name" value="B3"/>
    <property type="match status" value="2"/>
</dbReference>
<dbReference type="InterPro" id="IPR003340">
    <property type="entry name" value="B3_DNA-bd"/>
</dbReference>
<dbReference type="Gene3D" id="2.40.330.10">
    <property type="entry name" value="DNA-binding pseudobarrel domain"/>
    <property type="match status" value="2"/>
</dbReference>
<protein>
    <recommendedName>
        <fullName evidence="6">TF-B3 domain-containing protein</fullName>
    </recommendedName>
</protein>
<dbReference type="InterPro" id="IPR050655">
    <property type="entry name" value="Plant_B3_domain"/>
</dbReference>
<dbReference type="AlphaFoldDB" id="A0AA88D786"/>
<keyword evidence="4" id="KW-0804">Transcription</keyword>
<evidence type="ECO:0000313" key="8">
    <source>
        <dbReference type="Proteomes" id="UP001187192"/>
    </source>
</evidence>
<organism evidence="7 8">
    <name type="scientific">Ficus carica</name>
    <name type="common">Common fig</name>
    <dbReference type="NCBI Taxonomy" id="3494"/>
    <lineage>
        <taxon>Eukaryota</taxon>
        <taxon>Viridiplantae</taxon>
        <taxon>Streptophyta</taxon>
        <taxon>Embryophyta</taxon>
        <taxon>Tracheophyta</taxon>
        <taxon>Spermatophyta</taxon>
        <taxon>Magnoliopsida</taxon>
        <taxon>eudicotyledons</taxon>
        <taxon>Gunneridae</taxon>
        <taxon>Pentapetalae</taxon>
        <taxon>rosids</taxon>
        <taxon>fabids</taxon>
        <taxon>Rosales</taxon>
        <taxon>Moraceae</taxon>
        <taxon>Ficeae</taxon>
        <taxon>Ficus</taxon>
    </lineage>
</organism>
<dbReference type="EMBL" id="BTGU01000018">
    <property type="protein sequence ID" value="GMN44217.1"/>
    <property type="molecule type" value="Genomic_DNA"/>
</dbReference>
<dbReference type="Pfam" id="PF02362">
    <property type="entry name" value="B3"/>
    <property type="match status" value="1"/>
</dbReference>
<dbReference type="GO" id="GO:0003677">
    <property type="term" value="F:DNA binding"/>
    <property type="evidence" value="ECO:0007669"/>
    <property type="project" value="UniProtKB-KW"/>
</dbReference>
<evidence type="ECO:0000256" key="5">
    <source>
        <dbReference type="ARBA" id="ARBA00023242"/>
    </source>
</evidence>
<comment type="caution">
    <text evidence="7">The sequence shown here is derived from an EMBL/GenBank/DDBJ whole genome shotgun (WGS) entry which is preliminary data.</text>
</comment>
<feature type="domain" description="TF-B3" evidence="6">
    <location>
        <begin position="303"/>
        <end position="408"/>
    </location>
</feature>
<keyword evidence="2" id="KW-0805">Transcription regulation</keyword>
<dbReference type="PANTHER" id="PTHR31920">
    <property type="entry name" value="B3 DOMAIN-CONTAINING"/>
    <property type="match status" value="1"/>
</dbReference>
<keyword evidence="5" id="KW-0539">Nucleus</keyword>
<evidence type="ECO:0000256" key="4">
    <source>
        <dbReference type="ARBA" id="ARBA00023163"/>
    </source>
</evidence>
<evidence type="ECO:0000256" key="1">
    <source>
        <dbReference type="ARBA" id="ARBA00004123"/>
    </source>
</evidence>